<dbReference type="InterPro" id="IPR036116">
    <property type="entry name" value="FN3_sf"/>
</dbReference>
<dbReference type="SUPFAM" id="SSF49265">
    <property type="entry name" value="Fibronectin type III"/>
    <property type="match status" value="1"/>
</dbReference>
<dbReference type="AlphaFoldDB" id="A0AAE1DI24"/>
<evidence type="ECO:0008006" key="3">
    <source>
        <dbReference type="Google" id="ProtNLM"/>
    </source>
</evidence>
<protein>
    <recommendedName>
        <fullName evidence="3">Fibronectin type-III domain-containing protein</fullName>
    </recommendedName>
</protein>
<proteinExistence type="predicted"/>
<name>A0AAE1DI24_9GAST</name>
<dbReference type="InterPro" id="IPR013783">
    <property type="entry name" value="Ig-like_fold"/>
</dbReference>
<dbReference type="Proteomes" id="UP001283361">
    <property type="component" value="Unassembled WGS sequence"/>
</dbReference>
<keyword evidence="2" id="KW-1185">Reference proteome</keyword>
<dbReference type="EMBL" id="JAWDGP010003758">
    <property type="protein sequence ID" value="KAK3771317.1"/>
    <property type="molecule type" value="Genomic_DNA"/>
</dbReference>
<accession>A0AAE1DI24</accession>
<dbReference type="Gene3D" id="2.60.40.10">
    <property type="entry name" value="Immunoglobulins"/>
    <property type="match status" value="1"/>
</dbReference>
<evidence type="ECO:0000313" key="2">
    <source>
        <dbReference type="Proteomes" id="UP001283361"/>
    </source>
</evidence>
<comment type="caution">
    <text evidence="1">The sequence shown here is derived from an EMBL/GenBank/DDBJ whole genome shotgun (WGS) entry which is preliminary data.</text>
</comment>
<sequence length="161" mass="17776">MQTRSIDCYVKDGGRYAASIVILCFSVLPTLRSDPKSPAPGSPPLNVRARADTENTIIVTWEKPVITNGQLTLSKPESRHVPGMVTNSPTLRLGSLALALACKQSYKRRQTYRPVYGLTNSPTLRLGSLALALACKQSYKRRQTYRPVCGFDQLAHPLTRC</sequence>
<evidence type="ECO:0000313" key="1">
    <source>
        <dbReference type="EMBL" id="KAK3771317.1"/>
    </source>
</evidence>
<reference evidence="1" key="1">
    <citation type="journal article" date="2023" name="G3 (Bethesda)">
        <title>A reference genome for the long-term kleptoplast-retaining sea slug Elysia crispata morphotype clarki.</title>
        <authorList>
            <person name="Eastman K.E."/>
            <person name="Pendleton A.L."/>
            <person name="Shaikh M.A."/>
            <person name="Suttiyut T."/>
            <person name="Ogas R."/>
            <person name="Tomko P."/>
            <person name="Gavelis G."/>
            <person name="Widhalm J.R."/>
            <person name="Wisecaver J.H."/>
        </authorList>
    </citation>
    <scope>NUCLEOTIDE SEQUENCE</scope>
    <source>
        <strain evidence="1">ECLA1</strain>
    </source>
</reference>
<organism evidence="1 2">
    <name type="scientific">Elysia crispata</name>
    <name type="common">lettuce slug</name>
    <dbReference type="NCBI Taxonomy" id="231223"/>
    <lineage>
        <taxon>Eukaryota</taxon>
        <taxon>Metazoa</taxon>
        <taxon>Spiralia</taxon>
        <taxon>Lophotrochozoa</taxon>
        <taxon>Mollusca</taxon>
        <taxon>Gastropoda</taxon>
        <taxon>Heterobranchia</taxon>
        <taxon>Euthyneura</taxon>
        <taxon>Panpulmonata</taxon>
        <taxon>Sacoglossa</taxon>
        <taxon>Placobranchoidea</taxon>
        <taxon>Plakobranchidae</taxon>
        <taxon>Elysia</taxon>
    </lineage>
</organism>
<dbReference type="CDD" id="cd00063">
    <property type="entry name" value="FN3"/>
    <property type="match status" value="1"/>
</dbReference>
<dbReference type="InterPro" id="IPR003961">
    <property type="entry name" value="FN3_dom"/>
</dbReference>
<gene>
    <name evidence="1" type="ORF">RRG08_056528</name>
</gene>